<dbReference type="KEGG" id="cmr:Cycma_2486"/>
<protein>
    <recommendedName>
        <fullName evidence="4">Secreted protein</fullName>
    </recommendedName>
</protein>
<reference evidence="3" key="1">
    <citation type="submission" date="2011-07" db="EMBL/GenBank/DDBJ databases">
        <title>The complete genome of Cyclobacterium marinum DSM 745.</title>
        <authorList>
            <person name="Lucas S."/>
            <person name="Han J."/>
            <person name="Lapidus A."/>
            <person name="Bruce D."/>
            <person name="Goodwin L."/>
            <person name="Pitluck S."/>
            <person name="Peters L."/>
            <person name="Kyrpides N."/>
            <person name="Mavromatis K."/>
            <person name="Ivanova N."/>
            <person name="Ovchinnikova G."/>
            <person name="Chertkov O."/>
            <person name="Detter J.C."/>
            <person name="Tapia R."/>
            <person name="Han C."/>
            <person name="Land M."/>
            <person name="Hauser L."/>
            <person name="Markowitz V."/>
            <person name="Cheng J.-F."/>
            <person name="Hugenholtz P."/>
            <person name="Woyke T."/>
            <person name="Wu D."/>
            <person name="Tindall B."/>
            <person name="Schuetze A."/>
            <person name="Brambilla E."/>
            <person name="Klenk H.-P."/>
            <person name="Eisen J.A."/>
        </authorList>
    </citation>
    <scope>NUCLEOTIDE SEQUENCE [LARGE SCALE GENOMIC DNA]</scope>
    <source>
        <strain evidence="3">ATCC 25205 / DSM 745 / LMG 13164 / NCIMB 1802</strain>
    </source>
</reference>
<gene>
    <name evidence="2" type="ordered locus">Cycma_2486</name>
</gene>
<accession>G0IV03</accession>
<dbReference type="RefSeq" id="WP_014020520.1">
    <property type="nucleotide sequence ID" value="NC_015914.1"/>
</dbReference>
<dbReference type="HOGENOM" id="CLU_2022907_0_0_10"/>
<evidence type="ECO:0000313" key="2">
    <source>
        <dbReference type="EMBL" id="AEL26227.1"/>
    </source>
</evidence>
<feature type="signal peptide" evidence="1">
    <location>
        <begin position="1"/>
        <end position="22"/>
    </location>
</feature>
<evidence type="ECO:0008006" key="4">
    <source>
        <dbReference type="Google" id="ProtNLM"/>
    </source>
</evidence>
<dbReference type="EMBL" id="CP002955">
    <property type="protein sequence ID" value="AEL26227.1"/>
    <property type="molecule type" value="Genomic_DNA"/>
</dbReference>
<proteinExistence type="predicted"/>
<evidence type="ECO:0000256" key="1">
    <source>
        <dbReference type="SAM" id="SignalP"/>
    </source>
</evidence>
<keyword evidence="3" id="KW-1185">Reference proteome</keyword>
<sequence>MKNLLLSMLFLMIVCYTQQVMAQNSDISDRVKQMTEKQTEQLSLTPEQVPHVEAVNLDFITGMQQAKDGSGSKISKFKSFKKLDETRTKSMKAILTAEQFKTFESVKKENRKELKTRYNKSK</sequence>
<feature type="chain" id="PRO_5003400568" description="Secreted protein" evidence="1">
    <location>
        <begin position="23"/>
        <end position="122"/>
    </location>
</feature>
<organism evidence="2 3">
    <name type="scientific">Cyclobacterium marinum (strain ATCC 25205 / DSM 745 / LMG 13164 / NCIMB 1802)</name>
    <name type="common">Flectobacillus marinus</name>
    <dbReference type="NCBI Taxonomy" id="880070"/>
    <lineage>
        <taxon>Bacteria</taxon>
        <taxon>Pseudomonadati</taxon>
        <taxon>Bacteroidota</taxon>
        <taxon>Cytophagia</taxon>
        <taxon>Cytophagales</taxon>
        <taxon>Cyclobacteriaceae</taxon>
        <taxon>Cyclobacterium</taxon>
    </lineage>
</organism>
<dbReference type="AlphaFoldDB" id="G0IV03"/>
<evidence type="ECO:0000313" key="3">
    <source>
        <dbReference type="Proteomes" id="UP000001635"/>
    </source>
</evidence>
<dbReference type="Proteomes" id="UP000001635">
    <property type="component" value="Chromosome"/>
</dbReference>
<dbReference type="STRING" id="880070.Cycma_2486"/>
<keyword evidence="1" id="KW-0732">Signal</keyword>
<name>G0IV03_CYCMS</name>